<reference evidence="5" key="1">
    <citation type="submission" date="2015-08" db="UniProtKB">
        <authorList>
            <consortium name="WormBaseParasite"/>
        </authorList>
    </citation>
    <scope>IDENTIFICATION</scope>
</reference>
<dbReference type="WBParaSite" id="TCONS_00003307.p1">
    <property type="protein sequence ID" value="TCONS_00003307.p1"/>
    <property type="gene ID" value="XLOC_003048"/>
</dbReference>
<proteinExistence type="inferred from homology"/>
<dbReference type="GO" id="GO:0051301">
    <property type="term" value="P:cell division"/>
    <property type="evidence" value="ECO:0007669"/>
    <property type="project" value="InterPro"/>
</dbReference>
<dbReference type="PANTHER" id="PTHR28573">
    <property type="entry name" value="SPINDLE AND KINETOCHORE-ASSOCIATED PROTEIN 1"/>
    <property type="match status" value="1"/>
</dbReference>
<dbReference type="Gene3D" id="1.10.10.1890">
    <property type="entry name" value="Ska1 microtubule binding domain-like"/>
    <property type="match status" value="1"/>
</dbReference>
<evidence type="ECO:0000313" key="4">
    <source>
        <dbReference type="Proteomes" id="UP000035681"/>
    </source>
</evidence>
<dbReference type="GO" id="GO:0031110">
    <property type="term" value="P:regulation of microtubule polymerization or depolymerization"/>
    <property type="evidence" value="ECO:0007669"/>
    <property type="project" value="TreeGrafter"/>
</dbReference>
<name>A0A0K0DSR3_STRER</name>
<dbReference type="GO" id="GO:0000278">
    <property type="term" value="P:mitotic cell cycle"/>
    <property type="evidence" value="ECO:0007669"/>
    <property type="project" value="TreeGrafter"/>
</dbReference>
<protein>
    <recommendedName>
        <fullName evidence="2">SKA complex subunit 1</fullName>
    </recommendedName>
    <alternativeName>
        <fullName evidence="3">Spindle and kinetochore-associated protein 1</fullName>
    </alternativeName>
</protein>
<dbReference type="InterPro" id="IPR042031">
    <property type="entry name" value="SKA1_MBD_sf"/>
</dbReference>
<evidence type="ECO:0000256" key="3">
    <source>
        <dbReference type="ARBA" id="ARBA00047202"/>
    </source>
</evidence>
<evidence type="ECO:0000256" key="1">
    <source>
        <dbReference type="ARBA" id="ARBA00006836"/>
    </source>
</evidence>
<dbReference type="PANTHER" id="PTHR28573:SF1">
    <property type="entry name" value="SPINDLE AND KINETOCHORE-ASSOCIATED PROTEIN 1"/>
    <property type="match status" value="1"/>
</dbReference>
<comment type="similarity">
    <text evidence="1">Belongs to the SKA1 family.</text>
</comment>
<accession>A0A0K0DSR3</accession>
<evidence type="ECO:0000313" key="5">
    <source>
        <dbReference type="WBParaSite" id="SSTP_0000027700.1"/>
    </source>
</evidence>
<dbReference type="GO" id="GO:0008017">
    <property type="term" value="F:microtubule binding"/>
    <property type="evidence" value="ECO:0007669"/>
    <property type="project" value="InterPro"/>
</dbReference>
<dbReference type="WBParaSite" id="SSTP_0000027700.1">
    <property type="protein sequence ID" value="SSTP_0000027700.1"/>
    <property type="gene ID" value="SSTP_0000027700"/>
</dbReference>
<dbReference type="Proteomes" id="UP000035681">
    <property type="component" value="Unplaced"/>
</dbReference>
<keyword evidence="4" id="KW-1185">Reference proteome</keyword>
<dbReference type="AlphaFoldDB" id="A0A0K0DSR3"/>
<dbReference type="GO" id="GO:0000940">
    <property type="term" value="C:outer kinetochore"/>
    <property type="evidence" value="ECO:0007669"/>
    <property type="project" value="TreeGrafter"/>
</dbReference>
<dbReference type="InterPro" id="IPR009829">
    <property type="entry name" value="SKA1"/>
</dbReference>
<evidence type="ECO:0000256" key="2">
    <source>
        <dbReference type="ARBA" id="ARBA00047182"/>
    </source>
</evidence>
<dbReference type="GO" id="GO:0007059">
    <property type="term" value="P:chromosome segregation"/>
    <property type="evidence" value="ECO:0007669"/>
    <property type="project" value="InterPro"/>
</dbReference>
<dbReference type="Pfam" id="PF07160">
    <property type="entry name" value="SKA1"/>
    <property type="match status" value="1"/>
</dbReference>
<organism evidence="5">
    <name type="scientific">Strongyloides stercoralis</name>
    <name type="common">Threadworm</name>
    <dbReference type="NCBI Taxonomy" id="6248"/>
    <lineage>
        <taxon>Eukaryota</taxon>
        <taxon>Metazoa</taxon>
        <taxon>Ecdysozoa</taxon>
        <taxon>Nematoda</taxon>
        <taxon>Chromadorea</taxon>
        <taxon>Rhabditida</taxon>
        <taxon>Tylenchina</taxon>
        <taxon>Panagrolaimomorpha</taxon>
        <taxon>Strongyloidoidea</taxon>
        <taxon>Strongyloididae</taxon>
        <taxon>Strongyloides</taxon>
    </lineage>
</organism>
<dbReference type="STRING" id="6248.A0A0K0DSR3"/>
<sequence>MSELACVLNDILNKYRDNTPSELVKTFNEASKAVEEMIQKEKEIEKLNLFTHLNIPFPSKVDGKEKEKTKEASEKENIVKEETFENDIPINGLFAVTNEEWDSIPTKVKGRLTMEMINRFIKIIDELMVKKSDLESRYFKLDKKDKNKVLFWKEFETKNLVGKKWIFQEDVVEVLPQKEKFPFIKYGMDCLRHCKRIQQTKNKGKTIIIIQQSD</sequence>
<dbReference type="GO" id="GO:0072686">
    <property type="term" value="C:mitotic spindle"/>
    <property type="evidence" value="ECO:0007669"/>
    <property type="project" value="TreeGrafter"/>
</dbReference>
<dbReference type="GO" id="GO:0005876">
    <property type="term" value="C:spindle microtubule"/>
    <property type="evidence" value="ECO:0007669"/>
    <property type="project" value="TreeGrafter"/>
</dbReference>